<dbReference type="RefSeq" id="WP_374840109.1">
    <property type="nucleotide sequence ID" value="NZ_JBHEEW010000013.1"/>
</dbReference>
<evidence type="ECO:0000256" key="3">
    <source>
        <dbReference type="ARBA" id="ARBA00022989"/>
    </source>
</evidence>
<dbReference type="EC" id="2.1.1.100" evidence="6"/>
<comment type="caution">
    <text evidence="6">The sequence shown here is derived from an EMBL/GenBank/DDBJ whole genome shotgun (WGS) entry which is preliminary data.</text>
</comment>
<name>A0ABW3YSF6_MYCRA</name>
<dbReference type="EMBL" id="JBHTNF010000001">
    <property type="protein sequence ID" value="MFD1326803.1"/>
    <property type="molecule type" value="Genomic_DNA"/>
</dbReference>
<protein>
    <submittedName>
        <fullName evidence="6">Methyltransferase family protein</fullName>
        <ecNumber evidence="6">2.1.1.100</ecNumber>
        <ecNumber evidence="6">2.1.1.334</ecNumber>
    </submittedName>
</protein>
<dbReference type="Gene3D" id="1.20.120.1630">
    <property type="match status" value="1"/>
</dbReference>
<keyword evidence="4 5" id="KW-0472">Membrane</keyword>
<evidence type="ECO:0000313" key="6">
    <source>
        <dbReference type="EMBL" id="MFD1326803.1"/>
    </source>
</evidence>
<feature type="transmembrane region" description="Helical" evidence="5">
    <location>
        <begin position="90"/>
        <end position="108"/>
    </location>
</feature>
<organism evidence="6 7">
    <name type="scientific">Mycoplana ramosa</name>
    <name type="common">Mycoplana bullata</name>
    <dbReference type="NCBI Taxonomy" id="40837"/>
    <lineage>
        <taxon>Bacteria</taxon>
        <taxon>Pseudomonadati</taxon>
        <taxon>Pseudomonadota</taxon>
        <taxon>Alphaproteobacteria</taxon>
        <taxon>Hyphomicrobiales</taxon>
        <taxon>Rhizobiaceae</taxon>
        <taxon>Mycoplana</taxon>
    </lineage>
</organism>
<accession>A0ABW3YSF6</accession>
<reference evidence="7" key="1">
    <citation type="journal article" date="2019" name="Int. J. Syst. Evol. Microbiol.">
        <title>The Global Catalogue of Microorganisms (GCM) 10K type strain sequencing project: providing services to taxonomists for standard genome sequencing and annotation.</title>
        <authorList>
            <consortium name="The Broad Institute Genomics Platform"/>
            <consortium name="The Broad Institute Genome Sequencing Center for Infectious Disease"/>
            <person name="Wu L."/>
            <person name="Ma J."/>
        </authorList>
    </citation>
    <scope>NUCLEOTIDE SEQUENCE [LARGE SCALE GENOMIC DNA]</scope>
    <source>
        <strain evidence="7">CCUG 55609</strain>
    </source>
</reference>
<sequence length="157" mass="17514">MNAYRSKPFTFPWPPIIYALAVLAALALQLCCPAEIPDTHFWLSNATGTLLLLLAVVLGVWALRTLKDGQTTVLPHRCASHLVTNGPYRYTRNPIYLAHTLAMAGLGILLEMPWLLPAAVAAVIVTTLVAVRREELHLLSRFGCDFERYCRSTARWI</sequence>
<dbReference type="Pfam" id="PF04191">
    <property type="entry name" value="PEMT"/>
    <property type="match status" value="1"/>
</dbReference>
<evidence type="ECO:0000256" key="1">
    <source>
        <dbReference type="ARBA" id="ARBA00004127"/>
    </source>
</evidence>
<evidence type="ECO:0000256" key="2">
    <source>
        <dbReference type="ARBA" id="ARBA00022692"/>
    </source>
</evidence>
<gene>
    <name evidence="6" type="ORF">ACFQ33_02670</name>
</gene>
<proteinExistence type="predicted"/>
<comment type="subcellular location">
    <subcellularLocation>
        <location evidence="1">Endomembrane system</location>
        <topology evidence="1">Multi-pass membrane protein</topology>
    </subcellularLocation>
</comment>
<evidence type="ECO:0000256" key="5">
    <source>
        <dbReference type="SAM" id="Phobius"/>
    </source>
</evidence>
<dbReference type="Proteomes" id="UP001597173">
    <property type="component" value="Unassembled WGS sequence"/>
</dbReference>
<evidence type="ECO:0000313" key="7">
    <source>
        <dbReference type="Proteomes" id="UP001597173"/>
    </source>
</evidence>
<evidence type="ECO:0000256" key="4">
    <source>
        <dbReference type="ARBA" id="ARBA00023136"/>
    </source>
</evidence>
<keyword evidence="3 5" id="KW-1133">Transmembrane helix</keyword>
<keyword evidence="6" id="KW-0808">Transferase</keyword>
<keyword evidence="7" id="KW-1185">Reference proteome</keyword>
<dbReference type="GO" id="GO:0032259">
    <property type="term" value="P:methylation"/>
    <property type="evidence" value="ECO:0007669"/>
    <property type="project" value="UniProtKB-KW"/>
</dbReference>
<dbReference type="GO" id="GO:0004671">
    <property type="term" value="F:protein C-terminal S-isoprenylcysteine carboxyl O-methyltransferase activity"/>
    <property type="evidence" value="ECO:0007669"/>
    <property type="project" value="UniProtKB-EC"/>
</dbReference>
<dbReference type="InterPro" id="IPR007318">
    <property type="entry name" value="Phopholipid_MeTrfase"/>
</dbReference>
<feature type="transmembrane region" description="Helical" evidence="5">
    <location>
        <begin position="114"/>
        <end position="131"/>
    </location>
</feature>
<keyword evidence="6" id="KW-0489">Methyltransferase</keyword>
<dbReference type="PANTHER" id="PTHR12714:SF24">
    <property type="entry name" value="SLR1182 PROTEIN"/>
    <property type="match status" value="1"/>
</dbReference>
<dbReference type="PANTHER" id="PTHR12714">
    <property type="entry name" value="PROTEIN-S ISOPRENYLCYSTEINE O-METHYLTRANSFERASE"/>
    <property type="match status" value="1"/>
</dbReference>
<dbReference type="EC" id="2.1.1.334" evidence="6"/>
<feature type="transmembrane region" description="Helical" evidence="5">
    <location>
        <begin position="43"/>
        <end position="63"/>
    </location>
</feature>
<keyword evidence="2 5" id="KW-0812">Transmembrane</keyword>